<reference evidence="1 2" key="2">
    <citation type="journal article" date="2009" name="PLoS ONE">
        <title>An integrated genetic and cytogenetic map of the cucumber genome.</title>
        <authorList>
            <person name="Ren Y."/>
            <person name="Zhang Z."/>
            <person name="Liu J."/>
            <person name="Staub J.E."/>
            <person name="Han Y."/>
            <person name="Cheng Z."/>
            <person name="Li X."/>
            <person name="Lu J."/>
            <person name="Miao H."/>
            <person name="Kang H."/>
            <person name="Xie B."/>
            <person name="Gu X."/>
            <person name="Wang X."/>
            <person name="Du Y."/>
            <person name="Jin W."/>
            <person name="Huang S."/>
        </authorList>
    </citation>
    <scope>NUCLEOTIDE SEQUENCE [LARGE SCALE GENOMIC DNA]</scope>
    <source>
        <strain evidence="2">cv. 9930</strain>
    </source>
</reference>
<name>A0A0A0KY89_CUCSA</name>
<evidence type="ECO:0000313" key="1">
    <source>
        <dbReference type="EMBL" id="KGN53362.1"/>
    </source>
</evidence>
<reference evidence="1 2" key="4">
    <citation type="journal article" date="2011" name="BMC Genomics">
        <title>RNA-Seq improves annotation of protein-coding genes in the cucumber genome.</title>
        <authorList>
            <person name="Li Z."/>
            <person name="Zhang Z."/>
            <person name="Yan P."/>
            <person name="Huang S."/>
            <person name="Fei Z."/>
            <person name="Lin K."/>
        </authorList>
    </citation>
    <scope>NUCLEOTIDE SEQUENCE [LARGE SCALE GENOMIC DNA]</scope>
    <source>
        <strain evidence="2">cv. 9930</strain>
    </source>
</reference>
<dbReference type="Proteomes" id="UP000029981">
    <property type="component" value="Chromosome 4"/>
</dbReference>
<reference evidence="1 2" key="1">
    <citation type="journal article" date="2009" name="Nat. Genet.">
        <title>The genome of the cucumber, Cucumis sativus L.</title>
        <authorList>
            <person name="Huang S."/>
            <person name="Li R."/>
            <person name="Zhang Z."/>
            <person name="Li L."/>
            <person name="Gu X."/>
            <person name="Fan W."/>
            <person name="Lucas W.J."/>
            <person name="Wang X."/>
            <person name="Xie B."/>
            <person name="Ni P."/>
            <person name="Ren Y."/>
            <person name="Zhu H."/>
            <person name="Li J."/>
            <person name="Lin K."/>
            <person name="Jin W."/>
            <person name="Fei Z."/>
            <person name="Li G."/>
            <person name="Staub J."/>
            <person name="Kilian A."/>
            <person name="van der Vossen E.A."/>
            <person name="Wu Y."/>
            <person name="Guo J."/>
            <person name="He J."/>
            <person name="Jia Z."/>
            <person name="Ren Y."/>
            <person name="Tian G."/>
            <person name="Lu Y."/>
            <person name="Ruan J."/>
            <person name="Qian W."/>
            <person name="Wang M."/>
            <person name="Huang Q."/>
            <person name="Li B."/>
            <person name="Xuan Z."/>
            <person name="Cao J."/>
            <person name="Asan"/>
            <person name="Wu Z."/>
            <person name="Zhang J."/>
            <person name="Cai Q."/>
            <person name="Bai Y."/>
            <person name="Zhao B."/>
            <person name="Han Y."/>
            <person name="Li Y."/>
            <person name="Li X."/>
            <person name="Wang S."/>
            <person name="Shi Q."/>
            <person name="Liu S."/>
            <person name="Cho W.K."/>
            <person name="Kim J.Y."/>
            <person name="Xu Y."/>
            <person name="Heller-Uszynska K."/>
            <person name="Miao H."/>
            <person name="Cheng Z."/>
            <person name="Zhang S."/>
            <person name="Wu J."/>
            <person name="Yang Y."/>
            <person name="Kang H."/>
            <person name="Li M."/>
            <person name="Liang H."/>
            <person name="Ren X."/>
            <person name="Shi Z."/>
            <person name="Wen M."/>
            <person name="Jian M."/>
            <person name="Yang H."/>
            <person name="Zhang G."/>
            <person name="Yang Z."/>
            <person name="Chen R."/>
            <person name="Liu S."/>
            <person name="Li J."/>
            <person name="Ma L."/>
            <person name="Liu H."/>
            <person name="Zhou Y."/>
            <person name="Zhao J."/>
            <person name="Fang X."/>
            <person name="Li G."/>
            <person name="Fang L."/>
            <person name="Li Y."/>
            <person name="Liu D."/>
            <person name="Zheng H."/>
            <person name="Zhang Y."/>
            <person name="Qin N."/>
            <person name="Li Z."/>
            <person name="Yang G."/>
            <person name="Yang S."/>
            <person name="Bolund L."/>
            <person name="Kristiansen K."/>
            <person name="Zheng H."/>
            <person name="Li S."/>
            <person name="Zhang X."/>
            <person name="Yang H."/>
            <person name="Wang J."/>
            <person name="Sun R."/>
            <person name="Zhang B."/>
            <person name="Jiang S."/>
            <person name="Wang J."/>
            <person name="Du Y."/>
            <person name="Li S."/>
        </authorList>
    </citation>
    <scope>NUCLEOTIDE SEQUENCE [LARGE SCALE GENOMIC DNA]</scope>
    <source>
        <strain evidence="2">cv. 9930</strain>
    </source>
</reference>
<protein>
    <submittedName>
        <fullName evidence="1">Uncharacterized protein</fullName>
    </submittedName>
</protein>
<gene>
    <name evidence="1" type="ORF">Csa_4G050175</name>
</gene>
<reference evidence="1 2" key="3">
    <citation type="journal article" date="2010" name="BMC Genomics">
        <title>Transcriptome sequencing and comparative analysis of cucumber flowers with different sex types.</title>
        <authorList>
            <person name="Guo S."/>
            <person name="Zheng Y."/>
            <person name="Joung J.G."/>
            <person name="Liu S."/>
            <person name="Zhang Z."/>
            <person name="Crasta O.R."/>
            <person name="Sobral B.W."/>
            <person name="Xu Y."/>
            <person name="Huang S."/>
            <person name="Fei Z."/>
        </authorList>
    </citation>
    <scope>NUCLEOTIDE SEQUENCE [LARGE SCALE GENOMIC DNA]</scope>
    <source>
        <strain evidence="2">cv. 9930</strain>
    </source>
</reference>
<dbReference type="Gramene" id="KGN53362">
    <property type="protein sequence ID" value="KGN53362"/>
    <property type="gene ID" value="Csa_4G050175"/>
</dbReference>
<dbReference type="AlphaFoldDB" id="A0A0A0KY89"/>
<evidence type="ECO:0000313" key="2">
    <source>
        <dbReference type="Proteomes" id="UP000029981"/>
    </source>
</evidence>
<keyword evidence="2" id="KW-1185">Reference proteome</keyword>
<accession>A0A0A0KY89</accession>
<proteinExistence type="predicted"/>
<dbReference type="EMBL" id="CM002925">
    <property type="protein sequence ID" value="KGN53362.1"/>
    <property type="molecule type" value="Genomic_DNA"/>
</dbReference>
<organism evidence="1 2">
    <name type="scientific">Cucumis sativus</name>
    <name type="common">Cucumber</name>
    <dbReference type="NCBI Taxonomy" id="3659"/>
    <lineage>
        <taxon>Eukaryota</taxon>
        <taxon>Viridiplantae</taxon>
        <taxon>Streptophyta</taxon>
        <taxon>Embryophyta</taxon>
        <taxon>Tracheophyta</taxon>
        <taxon>Spermatophyta</taxon>
        <taxon>Magnoliopsida</taxon>
        <taxon>eudicotyledons</taxon>
        <taxon>Gunneridae</taxon>
        <taxon>Pentapetalae</taxon>
        <taxon>rosids</taxon>
        <taxon>fabids</taxon>
        <taxon>Cucurbitales</taxon>
        <taxon>Cucurbitaceae</taxon>
        <taxon>Benincaseae</taxon>
        <taxon>Cucumis</taxon>
    </lineage>
</organism>
<sequence>MNLNPYKAFSAPERVRSSFARCLLKSLAANAESIPFCSAPTPPFEFTVEDDAGNAFDTWLRLHENFLNSVFNS</sequence>